<feature type="transmembrane region" description="Helical" evidence="14">
    <location>
        <begin position="233"/>
        <end position="252"/>
    </location>
</feature>
<accession>A0ABR7YZ15</accession>
<keyword evidence="4" id="KW-0444">Lipid biosynthesis</keyword>
<evidence type="ECO:0000256" key="10">
    <source>
        <dbReference type="ARBA" id="ARBA00023098"/>
    </source>
</evidence>
<keyword evidence="7 14" id="KW-0812">Transmembrane</keyword>
<organism evidence="16 17">
    <name type="scientific">Pseudomonas typographi</name>
    <dbReference type="NCBI Taxonomy" id="2715964"/>
    <lineage>
        <taxon>Bacteria</taxon>
        <taxon>Pseudomonadati</taxon>
        <taxon>Pseudomonadota</taxon>
        <taxon>Gammaproteobacteria</taxon>
        <taxon>Pseudomonadales</taxon>
        <taxon>Pseudomonadaceae</taxon>
        <taxon>Pseudomonas</taxon>
    </lineage>
</organism>
<feature type="transmembrane region" description="Helical" evidence="14">
    <location>
        <begin position="32"/>
        <end position="54"/>
    </location>
</feature>
<dbReference type="InterPro" id="IPR000390">
    <property type="entry name" value="Small_drug/metabolite_transptr"/>
</dbReference>
<dbReference type="EMBL" id="JAAOCA010000006">
    <property type="protein sequence ID" value="MBD1598388.1"/>
    <property type="molecule type" value="Genomic_DNA"/>
</dbReference>
<gene>
    <name evidence="16" type="ORF">HAQ05_06670</name>
</gene>
<feature type="transmembrane region" description="Helical" evidence="14">
    <location>
        <begin position="60"/>
        <end position="78"/>
    </location>
</feature>
<keyword evidence="17" id="KW-1185">Reference proteome</keyword>
<evidence type="ECO:0000256" key="7">
    <source>
        <dbReference type="ARBA" id="ARBA00022692"/>
    </source>
</evidence>
<evidence type="ECO:0000256" key="9">
    <source>
        <dbReference type="ARBA" id="ARBA00022989"/>
    </source>
</evidence>
<evidence type="ECO:0000256" key="2">
    <source>
        <dbReference type="ARBA" id="ARBA00022448"/>
    </source>
</evidence>
<keyword evidence="8" id="KW-0448">Lipopolysaccharide biosynthesis</keyword>
<reference evidence="16 17" key="1">
    <citation type="journal article" date="2020" name="Insects">
        <title>Bacteria Belonging to Pseudomonas typographi sp. nov. from the Bark Beetle Ips typographus Have Genomic Potential to Aid in the Host Ecology.</title>
        <authorList>
            <person name="Peral-Aranega E."/>
            <person name="Saati-Santamaria Z."/>
            <person name="Kolarik M."/>
            <person name="Rivas R."/>
            <person name="Garcia-Fraile P."/>
        </authorList>
    </citation>
    <scope>NUCLEOTIDE SEQUENCE [LARGE SCALE GENOMIC DNA]</scope>
    <source>
        <strain evidence="16 17">CA3A</strain>
    </source>
</reference>
<evidence type="ECO:0000256" key="13">
    <source>
        <dbReference type="ARBA" id="ARBA00039168"/>
    </source>
</evidence>
<keyword evidence="3" id="KW-1003">Cell membrane</keyword>
<dbReference type="SUPFAM" id="SSF103481">
    <property type="entry name" value="Multidrug resistance efflux transporter EmrE"/>
    <property type="match status" value="2"/>
</dbReference>
<feature type="transmembrane region" description="Helical" evidence="14">
    <location>
        <begin position="170"/>
        <end position="187"/>
    </location>
</feature>
<evidence type="ECO:0000256" key="12">
    <source>
        <dbReference type="ARBA" id="ARBA00038151"/>
    </source>
</evidence>
<comment type="caution">
    <text evidence="16">The sequence shown here is derived from an EMBL/GenBank/DDBJ whole genome shotgun (WGS) entry which is preliminary data.</text>
</comment>
<comment type="subcellular location">
    <subcellularLocation>
        <location evidence="1">Cell membrane</location>
        <topology evidence="1">Multi-pass membrane protein</topology>
    </subcellularLocation>
</comment>
<feature type="transmembrane region" description="Helical" evidence="14">
    <location>
        <begin position="6"/>
        <end position="25"/>
    </location>
</feature>
<keyword evidence="5" id="KW-0997">Cell inner membrane</keyword>
<evidence type="ECO:0000256" key="6">
    <source>
        <dbReference type="ARBA" id="ARBA00022556"/>
    </source>
</evidence>
<comment type="similarity">
    <text evidence="12">Belongs to the drug/metabolite transporter (DMT) superfamily. Small multidrug resistance (SMR) (TC 2.A.7.1) family. Gdx/SugE subfamily.</text>
</comment>
<protein>
    <recommendedName>
        <fullName evidence="13">Guanidinium exporter</fullName>
    </recommendedName>
</protein>
<dbReference type="InterPro" id="IPR037185">
    <property type="entry name" value="EmrE-like"/>
</dbReference>
<dbReference type="RefSeq" id="WP_190418647.1">
    <property type="nucleotide sequence ID" value="NZ_JAAOCA010000006.1"/>
</dbReference>
<keyword evidence="2" id="KW-0813">Transport</keyword>
<keyword evidence="9 14" id="KW-1133">Transmembrane helix</keyword>
<name>A0ABR7YZ15_9PSED</name>
<evidence type="ECO:0000256" key="3">
    <source>
        <dbReference type="ARBA" id="ARBA00022475"/>
    </source>
</evidence>
<evidence type="ECO:0000259" key="15">
    <source>
        <dbReference type="Pfam" id="PF00892"/>
    </source>
</evidence>
<evidence type="ECO:0000313" key="17">
    <source>
        <dbReference type="Proteomes" id="UP000805841"/>
    </source>
</evidence>
<feature type="domain" description="EamA" evidence="15">
    <location>
        <begin position="143"/>
        <end position="274"/>
    </location>
</feature>
<dbReference type="Pfam" id="PF00892">
    <property type="entry name" value="EamA"/>
    <property type="match status" value="1"/>
</dbReference>
<evidence type="ECO:0000256" key="1">
    <source>
        <dbReference type="ARBA" id="ARBA00004651"/>
    </source>
</evidence>
<evidence type="ECO:0000256" key="11">
    <source>
        <dbReference type="ARBA" id="ARBA00023136"/>
    </source>
</evidence>
<dbReference type="PANTHER" id="PTHR30561">
    <property type="entry name" value="SMR FAMILY PROTON-DEPENDENT DRUG EFFLUX TRANSPORTER SUGE"/>
    <property type="match status" value="1"/>
</dbReference>
<keyword evidence="6" id="KW-0441">Lipid A biosynthesis</keyword>
<keyword evidence="10" id="KW-0443">Lipid metabolism</keyword>
<evidence type="ECO:0000256" key="8">
    <source>
        <dbReference type="ARBA" id="ARBA00022985"/>
    </source>
</evidence>
<dbReference type="PANTHER" id="PTHR30561:SF0">
    <property type="entry name" value="GUANIDINIUM EXPORTER"/>
    <property type="match status" value="1"/>
</dbReference>
<evidence type="ECO:0000256" key="14">
    <source>
        <dbReference type="SAM" id="Phobius"/>
    </source>
</evidence>
<dbReference type="Proteomes" id="UP000805841">
    <property type="component" value="Unassembled WGS sequence"/>
</dbReference>
<feature type="transmembrane region" description="Helical" evidence="14">
    <location>
        <begin position="140"/>
        <end position="158"/>
    </location>
</feature>
<keyword evidence="11 14" id="KW-0472">Membrane</keyword>
<evidence type="ECO:0000256" key="4">
    <source>
        <dbReference type="ARBA" id="ARBA00022516"/>
    </source>
</evidence>
<proteinExistence type="inferred from homology"/>
<sequence length="277" mass="29061">MTPSQLATLLALMAALMHASWNAVVKASGDRVATMAALDTVALFSALLLVPFFAPPAAPVWGLIGLSMAVNLAYRFFLLRAYRVGDFGQVYPLVRGLPPLLVAAIAAFWFGERLSAPAVLGIGLVSAGILSLLHGHGHWPATVAALAAGLCTALYTVIDAQGVRQSDSALQYAVYLTLVLSLPVPALTAARRGPALFKQLRRQCRPALFGGFTYTAAYALVLVAMRLDAVAKVAALRESSVIIAAVIATVVFKERFGLRRGLAALLVAVGIGVIKLG</sequence>
<dbReference type="InterPro" id="IPR000620">
    <property type="entry name" value="EamA_dom"/>
</dbReference>
<evidence type="ECO:0000313" key="16">
    <source>
        <dbReference type="EMBL" id="MBD1598388.1"/>
    </source>
</evidence>
<evidence type="ECO:0000256" key="5">
    <source>
        <dbReference type="ARBA" id="ARBA00022519"/>
    </source>
</evidence>
<feature type="transmembrane region" description="Helical" evidence="14">
    <location>
        <begin position="90"/>
        <end position="110"/>
    </location>
</feature>
<dbReference type="Gene3D" id="1.10.3730.20">
    <property type="match status" value="2"/>
</dbReference>
<feature type="transmembrane region" description="Helical" evidence="14">
    <location>
        <begin position="207"/>
        <end position="227"/>
    </location>
</feature>
<feature type="transmembrane region" description="Helical" evidence="14">
    <location>
        <begin position="116"/>
        <end position="133"/>
    </location>
</feature>